<reference evidence="1 2" key="1">
    <citation type="journal article" date="2017" name="Int. J. Parasitol.">
        <title>The genome of the protozoan parasite Cystoisospora suis and a reverse vaccinology approach to identify vaccine candidates.</title>
        <authorList>
            <person name="Palmieri N."/>
            <person name="Shrestha A."/>
            <person name="Ruttkowski B."/>
            <person name="Beck T."/>
            <person name="Vogl C."/>
            <person name="Tomley F."/>
            <person name="Blake D.P."/>
            <person name="Joachim A."/>
        </authorList>
    </citation>
    <scope>NUCLEOTIDE SEQUENCE [LARGE SCALE GENOMIC DNA]</scope>
    <source>
        <strain evidence="1 2">Wien I</strain>
    </source>
</reference>
<organism evidence="1 2">
    <name type="scientific">Cystoisospora suis</name>
    <dbReference type="NCBI Taxonomy" id="483139"/>
    <lineage>
        <taxon>Eukaryota</taxon>
        <taxon>Sar</taxon>
        <taxon>Alveolata</taxon>
        <taxon>Apicomplexa</taxon>
        <taxon>Conoidasida</taxon>
        <taxon>Coccidia</taxon>
        <taxon>Eucoccidiorida</taxon>
        <taxon>Eimeriorina</taxon>
        <taxon>Sarcocystidae</taxon>
        <taxon>Cystoisospora</taxon>
    </lineage>
</organism>
<sequence>MRCMCSFSCLFKQAKRNLSFFLLLCFSSVNTSAFTVIFNLSECHDSFLPSSLLLSCVLS</sequence>
<keyword evidence="2" id="KW-1185">Reference proteome</keyword>
<dbReference type="VEuPathDB" id="ToxoDB:CSUI_001487"/>
<dbReference type="EMBL" id="MIGC01000595">
    <property type="protein sequence ID" value="PHJ24658.1"/>
    <property type="molecule type" value="Genomic_DNA"/>
</dbReference>
<proteinExistence type="predicted"/>
<dbReference type="Proteomes" id="UP000221165">
    <property type="component" value="Unassembled WGS sequence"/>
</dbReference>
<protein>
    <submittedName>
        <fullName evidence="1">Uncharacterized protein</fullName>
    </submittedName>
</protein>
<comment type="caution">
    <text evidence="1">The sequence shown here is derived from an EMBL/GenBank/DDBJ whole genome shotgun (WGS) entry which is preliminary data.</text>
</comment>
<dbReference type="AlphaFoldDB" id="A0A2C6LBJ9"/>
<dbReference type="RefSeq" id="XP_067926330.1">
    <property type="nucleotide sequence ID" value="XM_068061693.1"/>
</dbReference>
<gene>
    <name evidence="1" type="ORF">CSUI_001487</name>
</gene>
<accession>A0A2C6LBJ9</accession>
<evidence type="ECO:0000313" key="2">
    <source>
        <dbReference type="Proteomes" id="UP000221165"/>
    </source>
</evidence>
<dbReference type="GeneID" id="94424904"/>
<evidence type="ECO:0000313" key="1">
    <source>
        <dbReference type="EMBL" id="PHJ24658.1"/>
    </source>
</evidence>
<name>A0A2C6LBJ9_9APIC</name>